<keyword evidence="3 4" id="KW-0472">Membrane</keyword>
<dbReference type="EMBL" id="CP023189">
    <property type="protein sequence ID" value="AXM99506.1"/>
    <property type="molecule type" value="Genomic_DNA"/>
</dbReference>
<evidence type="ECO:0000256" key="1">
    <source>
        <dbReference type="ARBA" id="ARBA00022692"/>
    </source>
</evidence>
<dbReference type="CDD" id="cd17478">
    <property type="entry name" value="MFS_FsR"/>
    <property type="match status" value="1"/>
</dbReference>
<name>A0AAN1PG49_9PROT</name>
<keyword evidence="2 4" id="KW-1133">Transmembrane helix</keyword>
<dbReference type="AlphaFoldDB" id="A0AAN1PG49"/>
<dbReference type="PANTHER" id="PTHR43129">
    <property type="entry name" value="FOSMIDOMYCIN RESISTANCE PROTEIN"/>
    <property type="match status" value="1"/>
</dbReference>
<feature type="transmembrane region" description="Helical" evidence="4">
    <location>
        <begin position="343"/>
        <end position="361"/>
    </location>
</feature>
<dbReference type="SUPFAM" id="SSF103473">
    <property type="entry name" value="MFS general substrate transporter"/>
    <property type="match status" value="1"/>
</dbReference>
<reference evidence="6 7" key="2">
    <citation type="submission" date="2018-08" db="EMBL/GenBank/DDBJ databases">
        <title>Acetobacter oryzifermentans sp. nov., isolated from Korea traditional vinegar and reclassification of Acetobacter pasteurianus subsp. ascendens (Henneberg 1898) as Acetobacter ascendens comb. nov.</title>
        <authorList>
            <person name="Cho G.Y."/>
            <person name="Lee S.H."/>
        </authorList>
    </citation>
    <scope>NUCLEOTIDE SEQUENCE [LARGE SCALE GENOMIC DNA]</scope>
    <source>
        <strain evidence="6 7">SH</strain>
    </source>
</reference>
<evidence type="ECO:0000313" key="7">
    <source>
        <dbReference type="Proteomes" id="UP000256572"/>
    </source>
</evidence>
<dbReference type="Proteomes" id="UP000256572">
    <property type="component" value="Chromosome"/>
</dbReference>
<feature type="domain" description="Major facilitator superfamily (MFS) profile" evidence="5">
    <location>
        <begin position="1"/>
        <end position="367"/>
    </location>
</feature>
<feature type="transmembrane region" description="Helical" evidence="4">
    <location>
        <begin position="281"/>
        <end position="302"/>
    </location>
</feature>
<dbReference type="GO" id="GO:0022857">
    <property type="term" value="F:transmembrane transporter activity"/>
    <property type="evidence" value="ECO:0007669"/>
    <property type="project" value="InterPro"/>
</dbReference>
<gene>
    <name evidence="6" type="ORF">CJF59_02150</name>
</gene>
<proteinExistence type="predicted"/>
<protein>
    <submittedName>
        <fullName evidence="6">MFS transporter</fullName>
    </submittedName>
</protein>
<dbReference type="PROSITE" id="PS50850">
    <property type="entry name" value="MFS"/>
    <property type="match status" value="1"/>
</dbReference>
<evidence type="ECO:0000259" key="5">
    <source>
        <dbReference type="PROSITE" id="PS50850"/>
    </source>
</evidence>
<dbReference type="InterPro" id="IPR011701">
    <property type="entry name" value="MFS"/>
</dbReference>
<organism evidence="6 7">
    <name type="scientific">Acetobacter pomorum</name>
    <dbReference type="NCBI Taxonomy" id="65959"/>
    <lineage>
        <taxon>Bacteria</taxon>
        <taxon>Pseudomonadati</taxon>
        <taxon>Pseudomonadota</taxon>
        <taxon>Alphaproteobacteria</taxon>
        <taxon>Acetobacterales</taxon>
        <taxon>Acetobacteraceae</taxon>
        <taxon>Acetobacter</taxon>
    </lineage>
</organism>
<dbReference type="GO" id="GO:0005886">
    <property type="term" value="C:plasma membrane"/>
    <property type="evidence" value="ECO:0007669"/>
    <property type="project" value="TreeGrafter"/>
</dbReference>
<accession>A0AAN1PG49</accession>
<evidence type="ECO:0000256" key="3">
    <source>
        <dbReference type="ARBA" id="ARBA00023136"/>
    </source>
</evidence>
<dbReference type="InterPro" id="IPR036259">
    <property type="entry name" value="MFS_trans_sf"/>
</dbReference>
<evidence type="ECO:0000256" key="2">
    <source>
        <dbReference type="ARBA" id="ARBA00022989"/>
    </source>
</evidence>
<dbReference type="PANTHER" id="PTHR43129:SF1">
    <property type="entry name" value="FOSMIDOMYCIN RESISTANCE PROTEIN"/>
    <property type="match status" value="1"/>
</dbReference>
<feature type="transmembrane region" description="Helical" evidence="4">
    <location>
        <begin position="52"/>
        <end position="70"/>
    </location>
</feature>
<feature type="transmembrane region" description="Helical" evidence="4">
    <location>
        <begin position="20"/>
        <end position="40"/>
    </location>
</feature>
<feature type="transmembrane region" description="Helical" evidence="4">
    <location>
        <begin position="187"/>
        <end position="205"/>
    </location>
</feature>
<keyword evidence="1 4" id="KW-0812">Transmembrane</keyword>
<sequence length="370" mass="39608">MQSLLPAIYPLLKGGFQLSFGQIGLLTLAYQITASLLQPLIGLYSDKRSHPLFLPCGMGFTLLGLLTLAFASTYSVLLMGAALLGTGSSIFHPESSRIARLASGGAHGLAQSLFQVGGNLGTATGPLLAAFIVMPHGRRSLAWFALVALGGMALLSGLGRWRENAGRIMSRKTAEKTDILPLPKRKIVQALCVLIALVFSKYFYLSSITSYYTFYLMHHFHLTVALAQTYLFIFLAAAATGTIVGGPVGDRIGRRRVIWGSILGVLPFTLMLPYAGLNMTVFLSIIIGLILSSAFSAIVVYAQELLPGRIGMVSGIFFGLSFGMGGLGAAMLGILADHTSIEYVYRICAFLPAIGILTILLPELHPQKCF</sequence>
<feature type="transmembrane region" description="Helical" evidence="4">
    <location>
        <begin position="257"/>
        <end position="275"/>
    </location>
</feature>
<reference evidence="6 7" key="1">
    <citation type="submission" date="2017-09" db="EMBL/GenBank/DDBJ databases">
        <authorList>
            <person name="Kim K.H."/>
            <person name="Chun B.H."/>
            <person name="Han G.S."/>
            <person name="Hyun S.G."/>
            <person name="Jeon C.O."/>
        </authorList>
    </citation>
    <scope>NUCLEOTIDE SEQUENCE [LARGE SCALE GENOMIC DNA]</scope>
    <source>
        <strain evidence="6 7">SH</strain>
    </source>
</reference>
<feature type="transmembrane region" description="Helical" evidence="4">
    <location>
        <begin position="225"/>
        <end position="245"/>
    </location>
</feature>
<feature type="transmembrane region" description="Helical" evidence="4">
    <location>
        <begin position="314"/>
        <end position="337"/>
    </location>
</feature>
<dbReference type="Gene3D" id="1.20.1250.20">
    <property type="entry name" value="MFS general substrate transporter like domains"/>
    <property type="match status" value="2"/>
</dbReference>
<evidence type="ECO:0000313" key="6">
    <source>
        <dbReference type="EMBL" id="AXM99506.1"/>
    </source>
</evidence>
<dbReference type="InterPro" id="IPR020846">
    <property type="entry name" value="MFS_dom"/>
</dbReference>
<evidence type="ECO:0000256" key="4">
    <source>
        <dbReference type="SAM" id="Phobius"/>
    </source>
</evidence>
<feature type="transmembrane region" description="Helical" evidence="4">
    <location>
        <begin position="140"/>
        <end position="161"/>
    </location>
</feature>
<dbReference type="Pfam" id="PF07690">
    <property type="entry name" value="MFS_1"/>
    <property type="match status" value="1"/>
</dbReference>